<dbReference type="PANTHER" id="PTHR19848:SF0">
    <property type="entry name" value="NOTCHLESS PROTEIN HOMOLOG 1"/>
    <property type="match status" value="1"/>
</dbReference>
<dbReference type="SMART" id="SM00320">
    <property type="entry name" value="WD40"/>
    <property type="match status" value="9"/>
</dbReference>
<dbReference type="EMBL" id="CP072385">
    <property type="protein sequence ID" value="QUC11074.1"/>
    <property type="molecule type" value="Genomic_DNA"/>
</dbReference>
<dbReference type="Gene3D" id="2.130.10.10">
    <property type="entry name" value="YVTN repeat-like/Quinoprotein amine dehydrogenase"/>
    <property type="match status" value="3"/>
</dbReference>
<dbReference type="GO" id="GO:0000027">
    <property type="term" value="P:ribosomal large subunit assembly"/>
    <property type="evidence" value="ECO:0007669"/>
    <property type="project" value="TreeGrafter"/>
</dbReference>
<evidence type="ECO:0000256" key="3">
    <source>
        <dbReference type="PROSITE-ProRule" id="PRU00221"/>
    </source>
</evidence>
<evidence type="ECO:0000313" key="4">
    <source>
        <dbReference type="EMBL" id="QUC11074.1"/>
    </source>
</evidence>
<dbReference type="Pfam" id="PF00400">
    <property type="entry name" value="WD40"/>
    <property type="match status" value="3"/>
</dbReference>
<dbReference type="InterPro" id="IPR015943">
    <property type="entry name" value="WD40/YVTN_repeat-like_dom_sf"/>
</dbReference>
<proteinExistence type="predicted"/>
<dbReference type="AlphaFoldDB" id="A0AB37I479"/>
<feature type="repeat" description="WD" evidence="3">
    <location>
        <begin position="110"/>
        <end position="145"/>
    </location>
</feature>
<evidence type="ECO:0000256" key="2">
    <source>
        <dbReference type="ARBA" id="ARBA00022737"/>
    </source>
</evidence>
<sequence>MTFILHPEKFTSIEAWIQHIAKEIMRDDADLDGLATLIMTHAFGRTPLPPEVAGVLAISHLLATAKPEDRQGIRQLATAWFTDQPSTVTDPARWSVRSAARLPAAPSIPLAGHSSNVSGITAFTTRDGHQRLASAGFDGTIRVWDPFTARQVGDPLIGHGGKVIRLISMALDDAVLLVSAHQDGLVRFWDAEIQLFIGEPLAAHRDFTYALDTCVIDGCDLLITGGSDGTLRIWDPVTRQQIGELFSGHEAGVTDITTFTTRDNQPRIASISTDGTAQIQNTIQIWDSLTGKQLNILSIPETEFITSITAWNDDDPLLAATGIHGTLHILDPVSEHYIGTAIHGHSLLPARAVTPFTRDEKTLLASIGEDGMIQLWDPTTQESLSRPMFGNIHGGNGITTFSGPENHHLVATADNDGTVRIWDPIVHLAQNKPRPLTEVPRNTSFPCGKTIETTESCQAYASLSIHPDQIKETAAFTTHEGAARIAAVTDDHFLTIWDPATGERLHAADLYEYVTNPSEFTGFLSLDVLPTAGEQPRLVTGDNHNHLRIWDEQASQLQDLDLGSHVLSLWKAAALPDGTIGIEFEDGWAIIQLPDPQSVD</sequence>
<dbReference type="InterPro" id="IPR036322">
    <property type="entry name" value="WD40_repeat_dom_sf"/>
</dbReference>
<dbReference type="PANTHER" id="PTHR19848">
    <property type="entry name" value="WD40 REPEAT PROTEIN"/>
    <property type="match status" value="1"/>
</dbReference>
<dbReference type="PROSITE" id="PS50082">
    <property type="entry name" value="WD_REPEATS_2"/>
    <property type="match status" value="3"/>
</dbReference>
<keyword evidence="2" id="KW-0677">Repeat</keyword>
<dbReference type="PROSITE" id="PS50294">
    <property type="entry name" value="WD_REPEATS_REGION"/>
    <property type="match status" value="1"/>
</dbReference>
<gene>
    <name evidence="4" type="ORF">J5A53_15195</name>
</gene>
<name>A0AB37I479_9ACTN</name>
<dbReference type="PRINTS" id="PR00320">
    <property type="entry name" value="GPROTEINBRPT"/>
</dbReference>
<feature type="repeat" description="WD" evidence="3">
    <location>
        <begin position="409"/>
        <end position="423"/>
    </location>
</feature>
<dbReference type="SUPFAM" id="SSF50978">
    <property type="entry name" value="WD40 repeat-like"/>
    <property type="match status" value="2"/>
</dbReference>
<dbReference type="RefSeq" id="WP_123823976.1">
    <property type="nucleotide sequence ID" value="NZ_CP040007.1"/>
</dbReference>
<protein>
    <submittedName>
        <fullName evidence="4">WD40 repeat domain-containing protein</fullName>
    </submittedName>
</protein>
<dbReference type="InterPro" id="IPR001680">
    <property type="entry name" value="WD40_rpt"/>
</dbReference>
<accession>A0AB37I479</accession>
<dbReference type="Proteomes" id="UP000677180">
    <property type="component" value="Chromosome"/>
</dbReference>
<dbReference type="InterPro" id="IPR020472">
    <property type="entry name" value="WD40_PAC1"/>
</dbReference>
<evidence type="ECO:0000256" key="1">
    <source>
        <dbReference type="ARBA" id="ARBA00022574"/>
    </source>
</evidence>
<keyword evidence="1 3" id="KW-0853">WD repeat</keyword>
<reference evidence="4" key="1">
    <citation type="submission" date="2021-03" db="EMBL/GenBank/DDBJ databases">
        <title>Human Oral Microbial Genomes.</title>
        <authorList>
            <person name="Johnston C.D."/>
            <person name="Chen T."/>
            <person name="Dewhirst F.E."/>
        </authorList>
    </citation>
    <scope>NUCLEOTIDE SEQUENCE</scope>
    <source>
        <strain evidence="4">F0714</strain>
    </source>
</reference>
<organism evidence="4 5">
    <name type="scientific">Arachnia propionica</name>
    <dbReference type="NCBI Taxonomy" id="1750"/>
    <lineage>
        <taxon>Bacteria</taxon>
        <taxon>Bacillati</taxon>
        <taxon>Actinomycetota</taxon>
        <taxon>Actinomycetes</taxon>
        <taxon>Propionibacteriales</taxon>
        <taxon>Propionibacteriaceae</taxon>
        <taxon>Arachnia</taxon>
    </lineage>
</organism>
<feature type="repeat" description="WD" evidence="3">
    <location>
        <begin position="221"/>
        <end position="235"/>
    </location>
</feature>
<evidence type="ECO:0000313" key="5">
    <source>
        <dbReference type="Proteomes" id="UP000677180"/>
    </source>
</evidence>